<organism evidence="4 5">
    <name type="scientific">Mycena albidolilacea</name>
    <dbReference type="NCBI Taxonomy" id="1033008"/>
    <lineage>
        <taxon>Eukaryota</taxon>
        <taxon>Fungi</taxon>
        <taxon>Dikarya</taxon>
        <taxon>Basidiomycota</taxon>
        <taxon>Agaricomycotina</taxon>
        <taxon>Agaricomycetes</taxon>
        <taxon>Agaricomycetidae</taxon>
        <taxon>Agaricales</taxon>
        <taxon>Marasmiineae</taxon>
        <taxon>Mycenaceae</taxon>
        <taxon>Mycena</taxon>
    </lineage>
</organism>
<keyword evidence="1" id="KW-0479">Metal-binding</keyword>
<sequence length="332" mass="36384">MEDPSGTTHGAQWSTPVADYLDDIYARDAAEEAEAAEKLRLKEERQAQRRRKLQRRDGATRSSSADKNAEAESNRHESRSGRMPEAHENPTILVGDRDGHRDDSQIIPLWDERAEFARELGGNCDGGIGAAVALAPETPYTTAVALNVGSDPDVIHTRSSKRRRLDVVTPTHTVSEPQTEVLPPPVLAPDCSPSSPSATAGPAKACQNCGATSSPRGACTFRSSLTAGQRICQPCYLYERKHQKYRPPELEVRRQSRIRGDDLECMNCGTTKSTGNWGYSKADVGARLCYNCFIYERRHNKPRPCSVRADDSETNSGRVRGEGGSEMSTPVA</sequence>
<evidence type="ECO:0000313" key="5">
    <source>
        <dbReference type="Proteomes" id="UP001218218"/>
    </source>
</evidence>
<name>A0AAD7A8Q1_9AGAR</name>
<feature type="domain" description="GATA-type" evidence="3">
    <location>
        <begin position="200"/>
        <end position="259"/>
    </location>
</feature>
<feature type="region of interest" description="Disordered" evidence="2">
    <location>
        <begin position="40"/>
        <end position="102"/>
    </location>
</feature>
<evidence type="ECO:0000259" key="3">
    <source>
        <dbReference type="PROSITE" id="PS50114"/>
    </source>
</evidence>
<keyword evidence="5" id="KW-1185">Reference proteome</keyword>
<gene>
    <name evidence="4" type="ORF">DFH08DRAFT_858410</name>
</gene>
<dbReference type="PROSITE" id="PS50114">
    <property type="entry name" value="GATA_ZN_FINGER_2"/>
    <property type="match status" value="2"/>
</dbReference>
<accession>A0AAD7A8Q1</accession>
<evidence type="ECO:0000256" key="2">
    <source>
        <dbReference type="SAM" id="MobiDB-lite"/>
    </source>
</evidence>
<feature type="region of interest" description="Disordered" evidence="2">
    <location>
        <begin position="302"/>
        <end position="332"/>
    </location>
</feature>
<evidence type="ECO:0000256" key="1">
    <source>
        <dbReference type="PROSITE-ProRule" id="PRU00094"/>
    </source>
</evidence>
<dbReference type="GO" id="GO:0006355">
    <property type="term" value="P:regulation of DNA-templated transcription"/>
    <property type="evidence" value="ECO:0007669"/>
    <property type="project" value="InterPro"/>
</dbReference>
<reference evidence="4" key="1">
    <citation type="submission" date="2023-03" db="EMBL/GenBank/DDBJ databases">
        <title>Massive genome expansion in bonnet fungi (Mycena s.s.) driven by repeated elements and novel gene families across ecological guilds.</title>
        <authorList>
            <consortium name="Lawrence Berkeley National Laboratory"/>
            <person name="Harder C.B."/>
            <person name="Miyauchi S."/>
            <person name="Viragh M."/>
            <person name="Kuo A."/>
            <person name="Thoen E."/>
            <person name="Andreopoulos B."/>
            <person name="Lu D."/>
            <person name="Skrede I."/>
            <person name="Drula E."/>
            <person name="Henrissat B."/>
            <person name="Morin E."/>
            <person name="Kohler A."/>
            <person name="Barry K."/>
            <person name="LaButti K."/>
            <person name="Morin E."/>
            <person name="Salamov A."/>
            <person name="Lipzen A."/>
            <person name="Mereny Z."/>
            <person name="Hegedus B."/>
            <person name="Baldrian P."/>
            <person name="Stursova M."/>
            <person name="Weitz H."/>
            <person name="Taylor A."/>
            <person name="Grigoriev I.V."/>
            <person name="Nagy L.G."/>
            <person name="Martin F."/>
            <person name="Kauserud H."/>
        </authorList>
    </citation>
    <scope>NUCLEOTIDE SEQUENCE</scope>
    <source>
        <strain evidence="4">CBHHK002</strain>
    </source>
</reference>
<dbReference type="AlphaFoldDB" id="A0AAD7A8Q1"/>
<dbReference type="SMART" id="SM00401">
    <property type="entry name" value="ZnF_GATA"/>
    <property type="match status" value="2"/>
</dbReference>
<feature type="compositionally biased region" description="Basic and acidic residues" evidence="2">
    <location>
        <begin position="67"/>
        <end position="88"/>
    </location>
</feature>
<dbReference type="GO" id="GO:0008270">
    <property type="term" value="F:zinc ion binding"/>
    <property type="evidence" value="ECO:0007669"/>
    <property type="project" value="UniProtKB-KW"/>
</dbReference>
<keyword evidence="1" id="KW-0863">Zinc-finger</keyword>
<dbReference type="GO" id="GO:0043565">
    <property type="term" value="F:sequence-specific DNA binding"/>
    <property type="evidence" value="ECO:0007669"/>
    <property type="project" value="InterPro"/>
</dbReference>
<dbReference type="InterPro" id="IPR013088">
    <property type="entry name" value="Znf_NHR/GATA"/>
</dbReference>
<dbReference type="Proteomes" id="UP001218218">
    <property type="component" value="Unassembled WGS sequence"/>
</dbReference>
<evidence type="ECO:0000313" key="4">
    <source>
        <dbReference type="EMBL" id="KAJ7352271.1"/>
    </source>
</evidence>
<proteinExistence type="predicted"/>
<dbReference type="EMBL" id="JARIHO010000012">
    <property type="protein sequence ID" value="KAJ7352271.1"/>
    <property type="molecule type" value="Genomic_DNA"/>
</dbReference>
<keyword evidence="1" id="KW-0862">Zinc</keyword>
<dbReference type="Gene3D" id="3.30.50.10">
    <property type="entry name" value="Erythroid Transcription Factor GATA-1, subunit A"/>
    <property type="match status" value="2"/>
</dbReference>
<comment type="caution">
    <text evidence="4">The sequence shown here is derived from an EMBL/GenBank/DDBJ whole genome shotgun (WGS) entry which is preliminary data.</text>
</comment>
<dbReference type="InterPro" id="IPR000679">
    <property type="entry name" value="Znf_GATA"/>
</dbReference>
<protein>
    <recommendedName>
        <fullName evidence="3">GATA-type domain-containing protein</fullName>
    </recommendedName>
</protein>
<feature type="domain" description="GATA-type" evidence="3">
    <location>
        <begin position="259"/>
        <end position="318"/>
    </location>
</feature>